<evidence type="ECO:0000313" key="3">
    <source>
        <dbReference type="EMBL" id="KAJ7738818.1"/>
    </source>
</evidence>
<accession>A0AAD7IAN7</accession>
<comment type="caution">
    <text evidence="3">The sequence shown here is derived from an EMBL/GenBank/DDBJ whole genome shotgun (WGS) entry which is preliminary data.</text>
</comment>
<feature type="region of interest" description="Disordered" evidence="1">
    <location>
        <begin position="158"/>
        <end position="207"/>
    </location>
</feature>
<dbReference type="Gene3D" id="3.40.970.10">
    <property type="entry name" value="Ribonuclease H1, N-terminal domain"/>
    <property type="match status" value="1"/>
</dbReference>
<proteinExistence type="predicted"/>
<dbReference type="Pfam" id="PF01693">
    <property type="entry name" value="Cauli_VI"/>
    <property type="match status" value="1"/>
</dbReference>
<dbReference type="SUPFAM" id="SSF55658">
    <property type="entry name" value="L9 N-domain-like"/>
    <property type="match status" value="1"/>
</dbReference>
<reference evidence="3" key="1">
    <citation type="submission" date="2023-03" db="EMBL/GenBank/DDBJ databases">
        <title>Massive genome expansion in bonnet fungi (Mycena s.s.) driven by repeated elements and novel gene families across ecological guilds.</title>
        <authorList>
            <consortium name="Lawrence Berkeley National Laboratory"/>
            <person name="Harder C.B."/>
            <person name="Miyauchi S."/>
            <person name="Viragh M."/>
            <person name="Kuo A."/>
            <person name="Thoen E."/>
            <person name="Andreopoulos B."/>
            <person name="Lu D."/>
            <person name="Skrede I."/>
            <person name="Drula E."/>
            <person name="Henrissat B."/>
            <person name="Morin E."/>
            <person name="Kohler A."/>
            <person name="Barry K."/>
            <person name="LaButti K."/>
            <person name="Morin E."/>
            <person name="Salamov A."/>
            <person name="Lipzen A."/>
            <person name="Mereny Z."/>
            <person name="Hegedus B."/>
            <person name="Baldrian P."/>
            <person name="Stursova M."/>
            <person name="Weitz H."/>
            <person name="Taylor A."/>
            <person name="Grigoriev I.V."/>
            <person name="Nagy L.G."/>
            <person name="Martin F."/>
            <person name="Kauserud H."/>
        </authorList>
    </citation>
    <scope>NUCLEOTIDE SEQUENCE</scope>
    <source>
        <strain evidence="3">CBHHK182m</strain>
    </source>
</reference>
<dbReference type="InterPro" id="IPR009027">
    <property type="entry name" value="Ribosomal_bL9/RNase_H1_N"/>
</dbReference>
<dbReference type="Proteomes" id="UP001215598">
    <property type="component" value="Unassembled WGS sequence"/>
</dbReference>
<dbReference type="InterPro" id="IPR037056">
    <property type="entry name" value="RNase_H1_N_sf"/>
</dbReference>
<feature type="compositionally biased region" description="Low complexity" evidence="1">
    <location>
        <begin position="187"/>
        <end position="201"/>
    </location>
</feature>
<dbReference type="InterPro" id="IPR011320">
    <property type="entry name" value="RNase_H1_N"/>
</dbReference>
<evidence type="ECO:0000313" key="4">
    <source>
        <dbReference type="Proteomes" id="UP001215598"/>
    </source>
</evidence>
<feature type="domain" description="Ribonuclease H1 N-terminal" evidence="2">
    <location>
        <begin position="51"/>
        <end position="94"/>
    </location>
</feature>
<name>A0AAD7IAN7_9AGAR</name>
<gene>
    <name evidence="3" type="ORF">B0H16DRAFT_1729792</name>
</gene>
<organism evidence="3 4">
    <name type="scientific">Mycena metata</name>
    <dbReference type="NCBI Taxonomy" id="1033252"/>
    <lineage>
        <taxon>Eukaryota</taxon>
        <taxon>Fungi</taxon>
        <taxon>Dikarya</taxon>
        <taxon>Basidiomycota</taxon>
        <taxon>Agaricomycotina</taxon>
        <taxon>Agaricomycetes</taxon>
        <taxon>Agaricomycetidae</taxon>
        <taxon>Agaricales</taxon>
        <taxon>Marasmiineae</taxon>
        <taxon>Mycenaceae</taxon>
        <taxon>Mycena</taxon>
    </lineage>
</organism>
<protein>
    <recommendedName>
        <fullName evidence="2">Ribonuclease H1 N-terminal domain-containing protein</fullName>
    </recommendedName>
</protein>
<sequence length="322" mass="33774">MTNTNIRQASPSAPPSATKALVPHPRCTPPFYPHKPAHRDVWSLSDEAGQKFYVVTSGRGIGFFTDSDDANLQTDNYTNASKKSFGRWPEARAYWNAVCDEDHCGGCPVPLLARGFTGSLPAPSANPPTPLPAVTVLTSPTPAPAFFFHSPSPATTATPANTAATSAFSSQAQGPVSPSPRPCAPISAARATASHTAATPAAAPPPAGVSARPLWAVPGFNRLFVNRADAFQFLPRGGNLMYTTDLDALEEAIAPTAQATSSPGSSQSQPGFSTRFWAVTGGPQILSSRNDAVALLIKKRATPGISLMVFDDLDELEAFLES</sequence>
<dbReference type="EMBL" id="JARKIB010000110">
    <property type="protein sequence ID" value="KAJ7738818.1"/>
    <property type="molecule type" value="Genomic_DNA"/>
</dbReference>
<dbReference type="AlphaFoldDB" id="A0AAD7IAN7"/>
<evidence type="ECO:0000259" key="2">
    <source>
        <dbReference type="Pfam" id="PF01693"/>
    </source>
</evidence>
<feature type="compositionally biased region" description="Low complexity" evidence="1">
    <location>
        <begin position="158"/>
        <end position="172"/>
    </location>
</feature>
<evidence type="ECO:0000256" key="1">
    <source>
        <dbReference type="SAM" id="MobiDB-lite"/>
    </source>
</evidence>
<keyword evidence="4" id="KW-1185">Reference proteome</keyword>
<feature type="region of interest" description="Disordered" evidence="1">
    <location>
        <begin position="1"/>
        <end position="23"/>
    </location>
</feature>